<dbReference type="GO" id="GO:0006508">
    <property type="term" value="P:proteolysis"/>
    <property type="evidence" value="ECO:0007669"/>
    <property type="project" value="UniProtKB-KW"/>
</dbReference>
<reference evidence="15 16" key="1">
    <citation type="submission" date="2014-06" db="EMBL/GenBank/DDBJ databases">
        <title>Evolutionary Origins and Diversification of the Mycorrhizal Mutualists.</title>
        <authorList>
            <consortium name="DOE Joint Genome Institute"/>
            <consortium name="Mycorrhizal Genomics Consortium"/>
            <person name="Kohler A."/>
            <person name="Kuo A."/>
            <person name="Nagy L.G."/>
            <person name="Floudas D."/>
            <person name="Copeland A."/>
            <person name="Barry K.W."/>
            <person name="Cichocki N."/>
            <person name="Veneault-Fourrey C."/>
            <person name="LaButti K."/>
            <person name="Lindquist E.A."/>
            <person name="Lipzen A."/>
            <person name="Lundell T."/>
            <person name="Morin E."/>
            <person name="Murat C."/>
            <person name="Riley R."/>
            <person name="Ohm R."/>
            <person name="Sun H."/>
            <person name="Tunlid A."/>
            <person name="Henrissat B."/>
            <person name="Grigoriev I.V."/>
            <person name="Hibbett D.S."/>
            <person name="Martin F."/>
        </authorList>
    </citation>
    <scope>NUCLEOTIDE SEQUENCE [LARGE SCALE GENOMIC DNA]</scope>
    <source>
        <strain evidence="15 16">SS14</strain>
    </source>
</reference>
<evidence type="ECO:0000313" key="15">
    <source>
        <dbReference type="EMBL" id="KIJ28956.1"/>
    </source>
</evidence>
<organism evidence="15 16">
    <name type="scientific">Sphaerobolus stellatus (strain SS14)</name>
    <dbReference type="NCBI Taxonomy" id="990650"/>
    <lineage>
        <taxon>Eukaryota</taxon>
        <taxon>Fungi</taxon>
        <taxon>Dikarya</taxon>
        <taxon>Basidiomycota</taxon>
        <taxon>Agaricomycotina</taxon>
        <taxon>Agaricomycetes</taxon>
        <taxon>Phallomycetidae</taxon>
        <taxon>Geastrales</taxon>
        <taxon>Sphaerobolaceae</taxon>
        <taxon>Sphaerobolus</taxon>
    </lineage>
</organism>
<feature type="domain" description="Peptidase M1 membrane alanine aminopeptidase" evidence="12">
    <location>
        <begin position="256"/>
        <end position="472"/>
    </location>
</feature>
<dbReference type="EMBL" id="KN837294">
    <property type="protein sequence ID" value="KIJ28956.1"/>
    <property type="molecule type" value="Genomic_DNA"/>
</dbReference>
<evidence type="ECO:0000256" key="1">
    <source>
        <dbReference type="ARBA" id="ARBA00010136"/>
    </source>
</evidence>
<keyword evidence="16" id="KW-1185">Reference proteome</keyword>
<dbReference type="Gene3D" id="1.25.50.20">
    <property type="match status" value="1"/>
</dbReference>
<dbReference type="InterPro" id="IPR042097">
    <property type="entry name" value="Aminopeptidase_N-like_N_sf"/>
</dbReference>
<evidence type="ECO:0000256" key="7">
    <source>
        <dbReference type="ARBA" id="ARBA00023049"/>
    </source>
</evidence>
<dbReference type="SUPFAM" id="SSF55486">
    <property type="entry name" value="Metalloproteases ('zincins'), catalytic domain"/>
    <property type="match status" value="1"/>
</dbReference>
<evidence type="ECO:0000256" key="6">
    <source>
        <dbReference type="ARBA" id="ARBA00022833"/>
    </source>
</evidence>
<feature type="binding site" evidence="9">
    <location>
        <position position="349"/>
    </location>
    <ligand>
        <name>Zn(2+)</name>
        <dbReference type="ChEBI" id="CHEBI:29105"/>
        <note>catalytic</note>
    </ligand>
</feature>
<dbReference type="GO" id="GO:0070006">
    <property type="term" value="F:metalloaminopeptidase activity"/>
    <property type="evidence" value="ECO:0007669"/>
    <property type="project" value="TreeGrafter"/>
</dbReference>
<dbReference type="InterPro" id="IPR045357">
    <property type="entry name" value="Aminopeptidase_N-like_N"/>
</dbReference>
<dbReference type="OrthoDB" id="10031169at2759"/>
<evidence type="ECO:0000259" key="14">
    <source>
        <dbReference type="Pfam" id="PF17900"/>
    </source>
</evidence>
<dbReference type="Gene3D" id="2.60.40.1910">
    <property type="match status" value="1"/>
</dbReference>
<dbReference type="GO" id="GO:0005615">
    <property type="term" value="C:extracellular space"/>
    <property type="evidence" value="ECO:0007669"/>
    <property type="project" value="TreeGrafter"/>
</dbReference>
<dbReference type="InterPro" id="IPR001930">
    <property type="entry name" value="Peptidase_M1"/>
</dbReference>
<feature type="active site" description="Proton acceptor" evidence="8">
    <location>
        <position position="327"/>
    </location>
</feature>
<protein>
    <recommendedName>
        <fullName evidence="11">Aminopeptidase</fullName>
        <ecNumber evidence="11">3.4.11.-</ecNumber>
    </recommendedName>
</protein>
<keyword evidence="6 9" id="KW-0862">Zinc</keyword>
<dbReference type="Gene3D" id="1.10.390.10">
    <property type="entry name" value="Neutral Protease Domain 2"/>
    <property type="match status" value="1"/>
</dbReference>
<dbReference type="InterPro" id="IPR034016">
    <property type="entry name" value="M1_APN-typ"/>
</dbReference>
<accession>A0A0C9UUG9</accession>
<dbReference type="GO" id="GO:0005737">
    <property type="term" value="C:cytoplasm"/>
    <property type="evidence" value="ECO:0007669"/>
    <property type="project" value="TreeGrafter"/>
</dbReference>
<gene>
    <name evidence="15" type="ORF">M422DRAFT_215195</name>
</gene>
<evidence type="ECO:0000256" key="8">
    <source>
        <dbReference type="PIRSR" id="PIRSR634016-1"/>
    </source>
</evidence>
<evidence type="ECO:0000256" key="2">
    <source>
        <dbReference type="ARBA" id="ARBA00022438"/>
    </source>
</evidence>
<keyword evidence="7 11" id="KW-0482">Metalloprotease</keyword>
<keyword evidence="4 9" id="KW-0479">Metal-binding</keyword>
<dbReference type="InterPro" id="IPR014782">
    <property type="entry name" value="Peptidase_M1_dom"/>
</dbReference>
<keyword evidence="2 11" id="KW-0031">Aminopeptidase</keyword>
<dbReference type="FunFam" id="1.10.390.10:FF:000006">
    <property type="entry name" value="Puromycin-sensitive aminopeptidase"/>
    <property type="match status" value="1"/>
</dbReference>
<dbReference type="SUPFAM" id="SSF63737">
    <property type="entry name" value="Leukotriene A4 hydrolase N-terminal domain"/>
    <property type="match status" value="1"/>
</dbReference>
<dbReference type="PANTHER" id="PTHR11533:SF174">
    <property type="entry name" value="PUROMYCIN-SENSITIVE AMINOPEPTIDASE-RELATED"/>
    <property type="match status" value="1"/>
</dbReference>
<dbReference type="Proteomes" id="UP000054279">
    <property type="component" value="Unassembled WGS sequence"/>
</dbReference>
<name>A0A0C9UUG9_SPHS4</name>
<dbReference type="Pfam" id="PF17900">
    <property type="entry name" value="Peptidase_M1_N"/>
    <property type="match status" value="1"/>
</dbReference>
<feature type="binding site" evidence="9">
    <location>
        <position position="330"/>
    </location>
    <ligand>
        <name>Zn(2+)</name>
        <dbReference type="ChEBI" id="CHEBI:29105"/>
        <note>catalytic</note>
    </ligand>
</feature>
<dbReference type="GO" id="GO:0043171">
    <property type="term" value="P:peptide catabolic process"/>
    <property type="evidence" value="ECO:0007669"/>
    <property type="project" value="TreeGrafter"/>
</dbReference>
<dbReference type="InterPro" id="IPR024571">
    <property type="entry name" value="ERAP1-like_C_dom"/>
</dbReference>
<evidence type="ECO:0000256" key="4">
    <source>
        <dbReference type="ARBA" id="ARBA00022723"/>
    </source>
</evidence>
<keyword evidence="3 11" id="KW-0645">Protease</keyword>
<evidence type="ECO:0000256" key="9">
    <source>
        <dbReference type="PIRSR" id="PIRSR634016-3"/>
    </source>
</evidence>
<evidence type="ECO:0000313" key="16">
    <source>
        <dbReference type="Proteomes" id="UP000054279"/>
    </source>
</evidence>
<dbReference type="EC" id="3.4.11.-" evidence="11"/>
<dbReference type="PANTHER" id="PTHR11533">
    <property type="entry name" value="PROTEASE M1 ZINC METALLOPROTEASE"/>
    <property type="match status" value="1"/>
</dbReference>
<dbReference type="GO" id="GO:0008270">
    <property type="term" value="F:zinc ion binding"/>
    <property type="evidence" value="ECO:0007669"/>
    <property type="project" value="UniProtKB-UniRule"/>
</dbReference>
<evidence type="ECO:0000256" key="3">
    <source>
        <dbReference type="ARBA" id="ARBA00022670"/>
    </source>
</evidence>
<dbReference type="AlphaFoldDB" id="A0A0C9UUG9"/>
<dbReference type="Pfam" id="PF11838">
    <property type="entry name" value="ERAP1_C"/>
    <property type="match status" value="1"/>
</dbReference>
<dbReference type="PRINTS" id="PR00756">
    <property type="entry name" value="ALADIPTASE"/>
</dbReference>
<proteinExistence type="inferred from homology"/>
<feature type="binding site" evidence="9">
    <location>
        <position position="326"/>
    </location>
    <ligand>
        <name>Zn(2+)</name>
        <dbReference type="ChEBI" id="CHEBI:29105"/>
        <note>catalytic</note>
    </ligand>
</feature>
<evidence type="ECO:0000256" key="11">
    <source>
        <dbReference type="RuleBase" id="RU364040"/>
    </source>
</evidence>
<evidence type="ECO:0000256" key="10">
    <source>
        <dbReference type="PIRSR" id="PIRSR634016-4"/>
    </source>
</evidence>
<dbReference type="GO" id="GO:0016020">
    <property type="term" value="C:membrane"/>
    <property type="evidence" value="ECO:0007669"/>
    <property type="project" value="TreeGrafter"/>
</dbReference>
<comment type="cofactor">
    <cofactor evidence="9 11">
        <name>Zn(2+)</name>
        <dbReference type="ChEBI" id="CHEBI:29105"/>
    </cofactor>
    <text evidence="9 11">Binds 1 zinc ion per subunit.</text>
</comment>
<sequence>MSTMPDASSYRLPDDVKALHYDLTIKTDLQGLKFQGYAIIHLLVSKETSTIAFNSSKCDIKGILLHLDDKIDILDWNMDQAMERVTVTLPSLLRVDDEPQLHVWYCGELTNATMGYFYSSYKDNDVEKHYTVTQFQPIAARQAFPCWDEPLLKAKFSLNMVSRSDTVNVSNMPMVSEGPVDLAGNEQLEKLFHKEDTKEWKITSFQTTPMMSTYIIAFGNGPFAYLESSYVSPLSGMRRPLRVYATPDIISQGKFVLETDARILCEFEKAFDIEYPLPKLDILAAANFRGAMENWGLIVTQSQHTLYDDTSANFDAKKEVAEIQCHELAHMWFGNITTMAWWDNLWLNEGFATFMGRTVILNRVFPEWNCYSAFYIKYTEEALELDAIPSSHPVQVPIVDPKEIFQIFDALSYGKAASVLYMLSSYIGEKKFLKGVSIYLKNHLYENSVAEDLWVGIKEATGINVSEIMQNWISKTGFPVLTITEEADGIRIRQDRFFSNGDVKEEDNQTIWQIPLNILTVGEDGCVHIDNETILKTREMVYKLDVKAFWKINAGATGFYRTHYTQDQLQRLEQEASRLESSALSVTDKLSLISDVLAISSAGMGQTSHALSLIEAMRNETNYLVWLSISNQLGQIRQVWWDQDQVYDDLQAFKRALFEPLVRKLGYEYPDGEDPDTIQLRTLAITQAADAESEEVTTKLMEWFKEYTSSNTEVIPPNLLKTTFRTAVRHGDSSEWETVKRIYLNNLNPAVQAAALAAVCAITDPQLQMMTIQFAMEEAKPTSTVQIFGYLGNNDAVGRNLVVYFKCRFEEIVDRFRGTLDIYYFITFVANLLNTEEDAQALEDFFVGKDTSDFNLSLTQALDGIRSRAAWLERSEEDVRSWLEKWRQTHQE</sequence>
<dbReference type="HOGENOM" id="CLU_003705_0_2_1"/>
<dbReference type="InterPro" id="IPR027268">
    <property type="entry name" value="Peptidase_M4/M1_CTD_sf"/>
</dbReference>
<evidence type="ECO:0000259" key="13">
    <source>
        <dbReference type="Pfam" id="PF11838"/>
    </source>
</evidence>
<comment type="similarity">
    <text evidence="1 11">Belongs to the peptidase M1 family.</text>
</comment>
<dbReference type="Gene3D" id="2.60.40.1730">
    <property type="entry name" value="tricorn interacting facor f3 domain"/>
    <property type="match status" value="1"/>
</dbReference>
<dbReference type="CDD" id="cd09601">
    <property type="entry name" value="M1_APN-Q_like"/>
    <property type="match status" value="1"/>
</dbReference>
<feature type="site" description="Transition state stabilizer" evidence="10">
    <location>
        <position position="413"/>
    </location>
</feature>
<evidence type="ECO:0000259" key="12">
    <source>
        <dbReference type="Pfam" id="PF01433"/>
    </source>
</evidence>
<feature type="domain" description="Aminopeptidase N-like N-terminal" evidence="14">
    <location>
        <begin position="19"/>
        <end position="215"/>
    </location>
</feature>
<dbReference type="GO" id="GO:0042277">
    <property type="term" value="F:peptide binding"/>
    <property type="evidence" value="ECO:0007669"/>
    <property type="project" value="TreeGrafter"/>
</dbReference>
<dbReference type="Pfam" id="PF01433">
    <property type="entry name" value="Peptidase_M1"/>
    <property type="match status" value="1"/>
</dbReference>
<dbReference type="InterPro" id="IPR050344">
    <property type="entry name" value="Peptidase_M1_aminopeptidases"/>
</dbReference>
<feature type="domain" description="ERAP1-like C-terminal" evidence="13">
    <location>
        <begin position="550"/>
        <end position="866"/>
    </location>
</feature>
<evidence type="ECO:0000256" key="5">
    <source>
        <dbReference type="ARBA" id="ARBA00022801"/>
    </source>
</evidence>
<keyword evidence="5 11" id="KW-0378">Hydrolase</keyword>